<dbReference type="Proteomes" id="UP001171687">
    <property type="component" value="Unassembled WGS sequence"/>
</dbReference>
<dbReference type="InterPro" id="IPR010998">
    <property type="entry name" value="Integrase_recombinase_N"/>
</dbReference>
<dbReference type="InterPro" id="IPR050090">
    <property type="entry name" value="Tyrosine_recombinase_XerCD"/>
</dbReference>
<dbReference type="InterPro" id="IPR013762">
    <property type="entry name" value="Integrase-like_cat_sf"/>
</dbReference>
<dbReference type="Pfam" id="PF00589">
    <property type="entry name" value="Phage_integrase"/>
    <property type="match status" value="1"/>
</dbReference>
<keyword evidence="4" id="KW-0233">DNA recombination</keyword>
<organism evidence="8 9">
    <name type="scientific">Staphylococcus auricularis</name>
    <dbReference type="NCBI Taxonomy" id="29379"/>
    <lineage>
        <taxon>Bacteria</taxon>
        <taxon>Bacillati</taxon>
        <taxon>Bacillota</taxon>
        <taxon>Bacilli</taxon>
        <taxon>Bacillales</taxon>
        <taxon>Staphylococcaceae</taxon>
        <taxon>Staphylococcus</taxon>
    </lineage>
</organism>
<dbReference type="Gene3D" id="1.10.150.130">
    <property type="match status" value="1"/>
</dbReference>
<evidence type="ECO:0000256" key="5">
    <source>
        <dbReference type="PROSITE-ProRule" id="PRU01248"/>
    </source>
</evidence>
<dbReference type="AlphaFoldDB" id="A0AAW7MAB0"/>
<evidence type="ECO:0000313" key="8">
    <source>
        <dbReference type="EMBL" id="MDN4532145.1"/>
    </source>
</evidence>
<dbReference type="Gene3D" id="1.10.443.10">
    <property type="entry name" value="Intergrase catalytic core"/>
    <property type="match status" value="1"/>
</dbReference>
<feature type="domain" description="Core-binding (CB)" evidence="7">
    <location>
        <begin position="53"/>
        <end position="134"/>
    </location>
</feature>
<evidence type="ECO:0000259" key="6">
    <source>
        <dbReference type="PROSITE" id="PS51898"/>
    </source>
</evidence>
<sequence length="348" mass="41136">MQIVKRNNTWAYDMRIDDKRFRKTGFKTKKEAQAAANEKYIEILKSEEKKSAIAFSKYMYDWIEIYKKDYVSQQTYRHYIRIYEKVNAYFGEKEINKITREEYQKFLTRYIDTLSQDQLGRVHSLCNKVVEHAVYDGFLRKSFTFDAQVVSKKPHYKKEQDKYLNIHELKKIKHYFESKTEYLAPSTHIILMMIETGGRFSDCINLTKKDINKQKGELFLNGTKNDSDPRHVAVTDKLINILLNYANNRPIPISGYLFTHNGEQITNTTVNKAVKQACKHLNIDRNITSHAFRHTHASYLIHEGINIYYISKRLGHSDISVTLNKYGHLLKESLEKENHRTIEKMENL</sequence>
<feature type="domain" description="Tyr recombinase" evidence="6">
    <location>
        <begin position="159"/>
        <end position="339"/>
    </location>
</feature>
<dbReference type="GO" id="GO:0003677">
    <property type="term" value="F:DNA binding"/>
    <property type="evidence" value="ECO:0007669"/>
    <property type="project" value="UniProtKB-UniRule"/>
</dbReference>
<accession>A0AAW7MAB0</accession>
<dbReference type="InterPro" id="IPR004107">
    <property type="entry name" value="Integrase_SAM-like_N"/>
</dbReference>
<evidence type="ECO:0000256" key="1">
    <source>
        <dbReference type="ARBA" id="ARBA00008857"/>
    </source>
</evidence>
<proteinExistence type="inferred from homology"/>
<keyword evidence="2" id="KW-0229">DNA integration</keyword>
<dbReference type="InterPro" id="IPR044068">
    <property type="entry name" value="CB"/>
</dbReference>
<dbReference type="EMBL" id="JAUHQC010000004">
    <property type="protein sequence ID" value="MDN4532145.1"/>
    <property type="molecule type" value="Genomic_DNA"/>
</dbReference>
<keyword evidence="3 5" id="KW-0238">DNA-binding</keyword>
<dbReference type="PANTHER" id="PTHR30349">
    <property type="entry name" value="PHAGE INTEGRASE-RELATED"/>
    <property type="match status" value="1"/>
</dbReference>
<dbReference type="SUPFAM" id="SSF56349">
    <property type="entry name" value="DNA breaking-rejoining enzymes"/>
    <property type="match status" value="1"/>
</dbReference>
<evidence type="ECO:0000256" key="4">
    <source>
        <dbReference type="ARBA" id="ARBA00023172"/>
    </source>
</evidence>
<dbReference type="RefSeq" id="WP_272595444.1">
    <property type="nucleotide sequence ID" value="NZ_JAQPQT010000010.1"/>
</dbReference>
<evidence type="ECO:0000313" key="9">
    <source>
        <dbReference type="Proteomes" id="UP001171687"/>
    </source>
</evidence>
<evidence type="ECO:0000256" key="2">
    <source>
        <dbReference type="ARBA" id="ARBA00022908"/>
    </source>
</evidence>
<dbReference type="PROSITE" id="PS51900">
    <property type="entry name" value="CB"/>
    <property type="match status" value="1"/>
</dbReference>
<comment type="caution">
    <text evidence="8">The sequence shown here is derived from an EMBL/GenBank/DDBJ whole genome shotgun (WGS) entry which is preliminary data.</text>
</comment>
<gene>
    <name evidence="8" type="ORF">QYH67_00885</name>
</gene>
<evidence type="ECO:0000259" key="7">
    <source>
        <dbReference type="PROSITE" id="PS51900"/>
    </source>
</evidence>
<dbReference type="PROSITE" id="PS51898">
    <property type="entry name" value="TYR_RECOMBINASE"/>
    <property type="match status" value="1"/>
</dbReference>
<protein>
    <submittedName>
        <fullName evidence="8">Tyrosine-type recombinase/integrase</fullName>
    </submittedName>
</protein>
<dbReference type="InterPro" id="IPR002104">
    <property type="entry name" value="Integrase_catalytic"/>
</dbReference>
<dbReference type="InterPro" id="IPR011010">
    <property type="entry name" value="DNA_brk_join_enz"/>
</dbReference>
<evidence type="ECO:0000256" key="3">
    <source>
        <dbReference type="ARBA" id="ARBA00023125"/>
    </source>
</evidence>
<dbReference type="Pfam" id="PF14659">
    <property type="entry name" value="Phage_int_SAM_3"/>
    <property type="match status" value="1"/>
</dbReference>
<dbReference type="GO" id="GO:0015074">
    <property type="term" value="P:DNA integration"/>
    <property type="evidence" value="ECO:0007669"/>
    <property type="project" value="UniProtKB-KW"/>
</dbReference>
<dbReference type="GO" id="GO:0006310">
    <property type="term" value="P:DNA recombination"/>
    <property type="evidence" value="ECO:0007669"/>
    <property type="project" value="UniProtKB-KW"/>
</dbReference>
<dbReference type="CDD" id="cd01189">
    <property type="entry name" value="INT_ICEBs1_C_like"/>
    <property type="match status" value="1"/>
</dbReference>
<reference evidence="8" key="1">
    <citation type="submission" date="2023-07" db="EMBL/GenBank/DDBJ databases">
        <title>Evaluation of the beneficial properties of pineapple isolates.</title>
        <authorList>
            <person name="Adefiranye O."/>
        </authorList>
    </citation>
    <scope>NUCLEOTIDE SEQUENCE</scope>
    <source>
        <strain evidence="8">PAPLE_T1</strain>
    </source>
</reference>
<name>A0AAW7MAB0_9STAP</name>
<comment type="similarity">
    <text evidence="1">Belongs to the 'phage' integrase family.</text>
</comment>
<dbReference type="PANTHER" id="PTHR30349:SF64">
    <property type="entry name" value="PROPHAGE INTEGRASE INTD-RELATED"/>
    <property type="match status" value="1"/>
</dbReference>